<dbReference type="InterPro" id="IPR032675">
    <property type="entry name" value="LRR_dom_sf"/>
</dbReference>
<comment type="caution">
    <text evidence="1">The sequence shown here is derived from an EMBL/GenBank/DDBJ whole genome shotgun (WGS) entry which is preliminary data.</text>
</comment>
<evidence type="ECO:0000313" key="2">
    <source>
        <dbReference type="Proteomes" id="UP000789375"/>
    </source>
</evidence>
<gene>
    <name evidence="1" type="ORF">FMOSSE_LOCUS3886</name>
</gene>
<accession>A0A9N8ZJQ1</accession>
<dbReference type="AlphaFoldDB" id="A0A9N8ZJQ1"/>
<name>A0A9N8ZJQ1_FUNMO</name>
<sequence length="526" mass="61059">MPALPYDIFPIVFEFLRQDRNTLFSCSLINRTICRLAIPLLWKNPFMSNDSLEEINQYKSALLIRTYLACLTEDERSYLTKKGVEIRKFPKPLFDYACFLEEMMHSCPLYNSVLCWILLEYRKYTKNCLNGISNMYQFDESEIQDPLINSLYSMYFKKSKIKTLGISIEMLKIKDPIDQQLFNKMNLSTLSNLSRLIIYLKDNSFGFKSNQHSFDFLLSIIKKWCHKIQHVRISNLLVFAHQKLPKIQEIMSQQQRLVKLDLLTPKQNFIIDDILLNLKGHDYNFLTEMEVHDTDLSDSSLLEGLSSIDSLKSLYLIRCRGISMHNIHILSDSSISLLKLKFINNEFPPGLIISTIGKSLTELITNQLDQEATELLSYHCSESLTHLDIVGINLQTQKIFYNLIVRLKLNSLKISCCRESTGQILNDLGKNLPNSLKYLGLFGLYTFKGLTVEHFENLLSNCNATLESLEIYGTINRNFLVVIYDYIKNHRNFKSLIINLYGKGWEDKESSLLKDFSKYGVKSFVN</sequence>
<organism evidence="1 2">
    <name type="scientific">Funneliformis mosseae</name>
    <name type="common">Endomycorrhizal fungus</name>
    <name type="synonym">Glomus mosseae</name>
    <dbReference type="NCBI Taxonomy" id="27381"/>
    <lineage>
        <taxon>Eukaryota</taxon>
        <taxon>Fungi</taxon>
        <taxon>Fungi incertae sedis</taxon>
        <taxon>Mucoromycota</taxon>
        <taxon>Glomeromycotina</taxon>
        <taxon>Glomeromycetes</taxon>
        <taxon>Glomerales</taxon>
        <taxon>Glomeraceae</taxon>
        <taxon>Funneliformis</taxon>
    </lineage>
</organism>
<dbReference type="Proteomes" id="UP000789375">
    <property type="component" value="Unassembled WGS sequence"/>
</dbReference>
<dbReference type="EMBL" id="CAJVPP010000617">
    <property type="protein sequence ID" value="CAG8498050.1"/>
    <property type="molecule type" value="Genomic_DNA"/>
</dbReference>
<dbReference type="SUPFAM" id="SSF52047">
    <property type="entry name" value="RNI-like"/>
    <property type="match status" value="1"/>
</dbReference>
<evidence type="ECO:0000313" key="1">
    <source>
        <dbReference type="EMBL" id="CAG8498050.1"/>
    </source>
</evidence>
<keyword evidence="2" id="KW-1185">Reference proteome</keyword>
<protein>
    <submittedName>
        <fullName evidence="1">15323_t:CDS:1</fullName>
    </submittedName>
</protein>
<dbReference type="Gene3D" id="3.80.10.10">
    <property type="entry name" value="Ribonuclease Inhibitor"/>
    <property type="match status" value="1"/>
</dbReference>
<reference evidence="1" key="1">
    <citation type="submission" date="2021-06" db="EMBL/GenBank/DDBJ databases">
        <authorList>
            <person name="Kallberg Y."/>
            <person name="Tangrot J."/>
            <person name="Rosling A."/>
        </authorList>
    </citation>
    <scope>NUCLEOTIDE SEQUENCE</scope>
    <source>
        <strain evidence="1">87-6 pot B 2015</strain>
    </source>
</reference>
<proteinExistence type="predicted"/>